<protein>
    <submittedName>
        <fullName evidence="1">Uncharacterized protein</fullName>
    </submittedName>
</protein>
<reference evidence="1" key="1">
    <citation type="submission" date="2021-09" db="EMBL/GenBank/DDBJ databases">
        <title>Network and meta-omics reveal the key degrader and cooperation patterns in an efficient 1,4-dioxane-degrading microbial community.</title>
        <authorList>
            <person name="Dai C."/>
        </authorList>
    </citation>
    <scope>NUCLEOTIDE SEQUENCE</scope>
    <source>
        <strain evidence="1">ZM13</strain>
    </source>
</reference>
<proteinExistence type="predicted"/>
<dbReference type="Proteomes" id="UP000831684">
    <property type="component" value="Chromosome"/>
</dbReference>
<organism evidence="1 2">
    <name type="scientific">Ancylobacter polymorphus</name>
    <dbReference type="NCBI Taxonomy" id="223390"/>
    <lineage>
        <taxon>Bacteria</taxon>
        <taxon>Pseudomonadati</taxon>
        <taxon>Pseudomonadota</taxon>
        <taxon>Alphaproteobacteria</taxon>
        <taxon>Hyphomicrobiales</taxon>
        <taxon>Xanthobacteraceae</taxon>
        <taxon>Ancylobacter</taxon>
    </lineage>
</organism>
<dbReference type="KEGG" id="apol:K9D25_03200"/>
<evidence type="ECO:0000313" key="1">
    <source>
        <dbReference type="EMBL" id="UOK71749.1"/>
    </source>
</evidence>
<evidence type="ECO:0000313" key="2">
    <source>
        <dbReference type="Proteomes" id="UP000831684"/>
    </source>
</evidence>
<dbReference type="EMBL" id="CP083239">
    <property type="protein sequence ID" value="UOK71749.1"/>
    <property type="molecule type" value="Genomic_DNA"/>
</dbReference>
<gene>
    <name evidence="1" type="ORF">K9D25_03200</name>
</gene>
<sequence>MPISDSASPRGFTWADYLFLLQEFLKSGYRIVNYSDFDPLQSHAIIRHDIDFSFKSALDIALMEADLGVSAQYFILLRTEFYNLCSPSDLQIVEKIRDLGHEIGLHFDASRYEDRSDVLEAAARRECVILESIISRPVTSISFHRPAKSLLGMSNCLAGRQHTYQPKFFSDVAYYSDSQGSFRFGHPLDSEAFRARAAMQLLTHPIWWTSEPVTDRLGLIDRFLEDRSSLLRREAAANCKPYAQRLAEADRAAGGFTARADCP</sequence>
<name>A0A9E7A6L5_9HYPH</name>
<dbReference type="AlphaFoldDB" id="A0A9E7A6L5"/>
<accession>A0A9E7A6L5</accession>
<dbReference type="RefSeq" id="WP_244379187.1">
    <property type="nucleotide sequence ID" value="NZ_CP083239.1"/>
</dbReference>